<accession>A0A1G2SZ98</accession>
<organism evidence="1 2">
    <name type="scientific">Candidatus Zambryskibacteria bacterium RIFCSPHIGHO2_01_FULL_46_30</name>
    <dbReference type="NCBI Taxonomy" id="1802739"/>
    <lineage>
        <taxon>Bacteria</taxon>
        <taxon>Candidatus Zambryskiibacteriota</taxon>
    </lineage>
</organism>
<dbReference type="AlphaFoldDB" id="A0A1G2SZ98"/>
<dbReference type="EMBL" id="MHVI01000034">
    <property type="protein sequence ID" value="OHA90182.1"/>
    <property type="molecule type" value="Genomic_DNA"/>
</dbReference>
<gene>
    <name evidence="1" type="ORF">A2665_01200</name>
</gene>
<evidence type="ECO:0000313" key="2">
    <source>
        <dbReference type="Proteomes" id="UP000177746"/>
    </source>
</evidence>
<dbReference type="Proteomes" id="UP000177746">
    <property type="component" value="Unassembled WGS sequence"/>
</dbReference>
<name>A0A1G2SZ98_9BACT</name>
<proteinExistence type="predicted"/>
<reference evidence="1 2" key="1">
    <citation type="journal article" date="2016" name="Nat. Commun.">
        <title>Thousands of microbial genomes shed light on interconnected biogeochemical processes in an aquifer system.</title>
        <authorList>
            <person name="Anantharaman K."/>
            <person name="Brown C.T."/>
            <person name="Hug L.A."/>
            <person name="Sharon I."/>
            <person name="Castelle C.J."/>
            <person name="Probst A.J."/>
            <person name="Thomas B.C."/>
            <person name="Singh A."/>
            <person name="Wilkins M.J."/>
            <person name="Karaoz U."/>
            <person name="Brodie E.L."/>
            <person name="Williams K.H."/>
            <person name="Hubbard S.S."/>
            <person name="Banfield J.F."/>
        </authorList>
    </citation>
    <scope>NUCLEOTIDE SEQUENCE [LARGE SCALE GENOMIC DNA]</scope>
</reference>
<evidence type="ECO:0000313" key="1">
    <source>
        <dbReference type="EMBL" id="OHA90182.1"/>
    </source>
</evidence>
<sequence>MNSRLLLGVVALLVIVGGAITLTRQSPSRELAAAGGAFDTYGYNRTARIFNGTGSSWCTEGGQASDCLDIYSPDKLVMKWTADWDRGNDEDWGVPPYPDAWIDNEWNGKGVKDGSGSVWHYKIVWVGTELEASPYWRPGGYAIWGQFEVLMDQGVDPNLGPGHIWFTKALPNGYGTGN</sequence>
<protein>
    <submittedName>
        <fullName evidence="1">Uncharacterized protein</fullName>
    </submittedName>
</protein>
<comment type="caution">
    <text evidence="1">The sequence shown here is derived from an EMBL/GenBank/DDBJ whole genome shotgun (WGS) entry which is preliminary data.</text>
</comment>